<organism evidence="1 2">
    <name type="scientific">Mytilus edulis</name>
    <name type="common">Blue mussel</name>
    <dbReference type="NCBI Taxonomy" id="6550"/>
    <lineage>
        <taxon>Eukaryota</taxon>
        <taxon>Metazoa</taxon>
        <taxon>Spiralia</taxon>
        <taxon>Lophotrochozoa</taxon>
        <taxon>Mollusca</taxon>
        <taxon>Bivalvia</taxon>
        <taxon>Autobranchia</taxon>
        <taxon>Pteriomorphia</taxon>
        <taxon>Mytilida</taxon>
        <taxon>Mytiloidea</taxon>
        <taxon>Mytilidae</taxon>
        <taxon>Mytilinae</taxon>
        <taxon>Mytilus</taxon>
    </lineage>
</organism>
<evidence type="ECO:0000313" key="1">
    <source>
        <dbReference type="EMBL" id="CAG2190141.1"/>
    </source>
</evidence>
<protein>
    <submittedName>
        <fullName evidence="1">Uncharacterized protein</fullName>
    </submittedName>
</protein>
<comment type="caution">
    <text evidence="1">The sequence shown here is derived from an EMBL/GenBank/DDBJ whole genome shotgun (WGS) entry which is preliminary data.</text>
</comment>
<gene>
    <name evidence="1" type="ORF">MEDL_5457</name>
</gene>
<dbReference type="SUPFAM" id="SSF50969">
    <property type="entry name" value="YVTN repeat-like/Quinoprotein amine dehydrogenase"/>
    <property type="match status" value="1"/>
</dbReference>
<dbReference type="Proteomes" id="UP000683360">
    <property type="component" value="Unassembled WGS sequence"/>
</dbReference>
<sequence>MITGFVADESACYAFFHNSKKICRFSSAYKCTGSVDLGEKPWDIAIHSKSGKIVSTLRSGSLQILENIEATTTFNILSDKLYGVAWIVDKLVVRGKAEICFLDSNMEHVKILQIGENVIYYIHAKDGKFISQIMNQIRCTVLTKKLIISLRTVHRN</sequence>
<name>A0A8S3Q191_MYTED</name>
<reference evidence="1" key="1">
    <citation type="submission" date="2021-03" db="EMBL/GenBank/DDBJ databases">
        <authorList>
            <person name="Bekaert M."/>
        </authorList>
    </citation>
    <scope>NUCLEOTIDE SEQUENCE</scope>
</reference>
<dbReference type="InterPro" id="IPR011044">
    <property type="entry name" value="Quino_amine_DH_bsu"/>
</dbReference>
<keyword evidence="2" id="KW-1185">Reference proteome</keyword>
<dbReference type="AlphaFoldDB" id="A0A8S3Q191"/>
<evidence type="ECO:0000313" key="2">
    <source>
        <dbReference type="Proteomes" id="UP000683360"/>
    </source>
</evidence>
<dbReference type="EMBL" id="CAJPWZ010000317">
    <property type="protein sequence ID" value="CAG2190141.1"/>
    <property type="molecule type" value="Genomic_DNA"/>
</dbReference>
<accession>A0A8S3Q191</accession>
<proteinExistence type="predicted"/>